<reference evidence="2 3" key="1">
    <citation type="submission" date="2022-10" db="EMBL/GenBank/DDBJ databases">
        <title>Description of Fervidibacillus gen. nov. in the family Fervidibacillaceae fam. nov. with two species, Fervidibacillus albus sp. nov., and Fervidibacillus halotolerans sp. nov., isolated from tidal flat sediments.</title>
        <authorList>
            <person name="Kwon K.K."/>
            <person name="Yang S.-H."/>
        </authorList>
    </citation>
    <scope>NUCLEOTIDE SEQUENCE [LARGE SCALE GENOMIC DNA]</scope>
    <source>
        <strain evidence="2 3">DSM 23332</strain>
    </source>
</reference>
<evidence type="ECO:0000313" key="2">
    <source>
        <dbReference type="EMBL" id="MCU9593329.1"/>
    </source>
</evidence>
<feature type="region of interest" description="Disordered" evidence="1">
    <location>
        <begin position="10"/>
        <end position="29"/>
    </location>
</feature>
<evidence type="ECO:0000313" key="3">
    <source>
        <dbReference type="Proteomes" id="UP001208656"/>
    </source>
</evidence>
<feature type="compositionally biased region" description="Low complexity" evidence="1">
    <location>
        <begin position="60"/>
        <end position="72"/>
    </location>
</feature>
<comment type="caution">
    <text evidence="2">The sequence shown here is derived from an EMBL/GenBank/DDBJ whole genome shotgun (WGS) entry which is preliminary data.</text>
</comment>
<feature type="region of interest" description="Disordered" evidence="1">
    <location>
        <begin position="47"/>
        <end position="104"/>
    </location>
</feature>
<proteinExistence type="predicted"/>
<keyword evidence="3" id="KW-1185">Reference proteome</keyword>
<dbReference type="Proteomes" id="UP001208656">
    <property type="component" value="Unassembled WGS sequence"/>
</dbReference>
<accession>A0ABT2WCC9</accession>
<evidence type="ECO:0000256" key="1">
    <source>
        <dbReference type="SAM" id="MobiDB-lite"/>
    </source>
</evidence>
<evidence type="ECO:0008006" key="4">
    <source>
        <dbReference type="Google" id="ProtNLM"/>
    </source>
</evidence>
<feature type="compositionally biased region" description="Low complexity" evidence="1">
    <location>
        <begin position="87"/>
        <end position="96"/>
    </location>
</feature>
<feature type="compositionally biased region" description="Basic and acidic residues" evidence="1">
    <location>
        <begin position="13"/>
        <end position="29"/>
    </location>
</feature>
<protein>
    <recommendedName>
        <fullName evidence="4">Lipoprotein</fullName>
    </recommendedName>
</protein>
<dbReference type="RefSeq" id="WP_263060897.1">
    <property type="nucleotide sequence ID" value="NZ_JAOUSE010000004.1"/>
</dbReference>
<gene>
    <name evidence="2" type="ORF">OEV82_02515</name>
</gene>
<name>A0ABT2WCC9_9BACI</name>
<sequence>MMFVIMAACNKDNGAEIENKSEEDSKEQAIIDLDKNKAVEDIKYVKVHKQASASEDKKNNNNYKESNSNSDSGTAKENSNKSTLVENNQDSSSDNIQNEEKPNIISSGEEAIKFLKKELDMENNEDIIFDDMGGTLEEDSSGFYYTISLYSKSLKEAGGSGTLESYKVYQDGRYKLN</sequence>
<organism evidence="2 3">
    <name type="scientific">Pallidibacillus thermolactis</name>
    <dbReference type="NCBI Taxonomy" id="251051"/>
    <lineage>
        <taxon>Bacteria</taxon>
        <taxon>Bacillati</taxon>
        <taxon>Bacillota</taxon>
        <taxon>Bacilli</taxon>
        <taxon>Bacillales</taxon>
        <taxon>Bacillaceae</taxon>
        <taxon>Pallidibacillus</taxon>
    </lineage>
</organism>
<feature type="compositionally biased region" description="Polar residues" evidence="1">
    <location>
        <begin position="73"/>
        <end position="86"/>
    </location>
</feature>
<dbReference type="EMBL" id="JAOUSE010000004">
    <property type="protein sequence ID" value="MCU9593329.1"/>
    <property type="molecule type" value="Genomic_DNA"/>
</dbReference>